<organism evidence="2 3">
    <name type="scientific">Salinispora arenicola</name>
    <dbReference type="NCBI Taxonomy" id="168697"/>
    <lineage>
        <taxon>Bacteria</taxon>
        <taxon>Bacillati</taxon>
        <taxon>Actinomycetota</taxon>
        <taxon>Actinomycetes</taxon>
        <taxon>Micromonosporales</taxon>
        <taxon>Micromonosporaceae</taxon>
        <taxon>Salinispora</taxon>
    </lineage>
</organism>
<proteinExistence type="predicted"/>
<comment type="caution">
    <text evidence="2">The sequence shown here is derived from an EMBL/GenBank/DDBJ whole genome shotgun (WGS) entry which is preliminary data.</text>
</comment>
<reference evidence="2 3" key="1">
    <citation type="submission" date="2021-03" db="EMBL/GenBank/DDBJ databases">
        <title>Whole genome shotgun sequence of Salinispora arenicola NBRC 105043.</title>
        <authorList>
            <person name="Komaki H."/>
            <person name="Tamura T."/>
        </authorList>
    </citation>
    <scope>NUCLEOTIDE SEQUENCE [LARGE SCALE GENOMIC DNA]</scope>
    <source>
        <strain evidence="2 3">NBRC 105043</strain>
    </source>
</reference>
<evidence type="ECO:0000256" key="1">
    <source>
        <dbReference type="SAM" id="MobiDB-lite"/>
    </source>
</evidence>
<gene>
    <name evidence="2" type="ORF">Sar04_01700</name>
</gene>
<dbReference type="EMBL" id="BOQM01000001">
    <property type="protein sequence ID" value="GIM81343.1"/>
    <property type="molecule type" value="Genomic_DNA"/>
</dbReference>
<feature type="region of interest" description="Disordered" evidence="1">
    <location>
        <begin position="1"/>
        <end position="24"/>
    </location>
</feature>
<evidence type="ECO:0000313" key="3">
    <source>
        <dbReference type="Proteomes" id="UP000677457"/>
    </source>
</evidence>
<protein>
    <submittedName>
        <fullName evidence="2">Uncharacterized protein</fullName>
    </submittedName>
</protein>
<accession>A0ABQ4JKB1</accession>
<name>A0ABQ4JKB1_SALAC</name>
<sequence length="59" mass="6215">MTHLAGHPRLTLPLSAASPPPTAGPMGRYRSAVVIHRAHRITVRLACANFTGLVSADLS</sequence>
<dbReference type="Proteomes" id="UP000677457">
    <property type="component" value="Unassembled WGS sequence"/>
</dbReference>
<keyword evidence="3" id="KW-1185">Reference proteome</keyword>
<evidence type="ECO:0000313" key="2">
    <source>
        <dbReference type="EMBL" id="GIM81343.1"/>
    </source>
</evidence>